<dbReference type="Proteomes" id="UP000527632">
    <property type="component" value="Unassembled WGS sequence"/>
</dbReference>
<dbReference type="GO" id="GO:0036381">
    <property type="term" value="F:pyridoxal 5'-phosphate synthase (glutamine hydrolysing) activity"/>
    <property type="evidence" value="ECO:0007669"/>
    <property type="project" value="UniProtKB-UniRule"/>
</dbReference>
<dbReference type="EMBL" id="AABGUK010000002">
    <property type="protein sequence ID" value="EAH4241766.1"/>
    <property type="molecule type" value="Genomic_DNA"/>
</dbReference>
<evidence type="ECO:0000313" key="17">
    <source>
        <dbReference type="EMBL" id="EAG4461814.1"/>
    </source>
</evidence>
<protein>
    <recommendedName>
        <fullName evidence="10">Pyridoxal 5'-phosphate synthase subunit PdxT</fullName>
        <ecNumber evidence="10">4.3.3.6</ecNumber>
    </recommendedName>
    <alternativeName>
        <fullName evidence="10">Pdx2</fullName>
    </alternativeName>
    <alternativeName>
        <fullName evidence="10">Pyridoxal 5'-phosphate synthase glutaminase subunit</fullName>
        <ecNumber evidence="10">3.5.1.2</ecNumber>
    </alternativeName>
</protein>
<reference evidence="18 34" key="5">
    <citation type="submission" date="2019-04" db="EMBL/GenBank/DDBJ databases">
        <authorList>
            <consortium name="GenomeTrakr network: Whole genome sequencing for foodborne pathogen traceback"/>
        </authorList>
    </citation>
    <scope>NUCLEOTIDE SEQUENCE [LARGE SCALE GENOMIC DNA]</scope>
    <source>
        <strain evidence="18 34">CFSAN072474</strain>
    </source>
</reference>
<evidence type="ECO:0000313" key="30">
    <source>
        <dbReference type="Proteomes" id="UP000460224"/>
    </source>
</evidence>
<dbReference type="Proteomes" id="UP000272537">
    <property type="component" value="Unassembled WGS sequence"/>
</dbReference>
<dbReference type="EMBL" id="AAAREG010000003">
    <property type="protein sequence ID" value="EAE2353618.1"/>
    <property type="molecule type" value="Genomic_DNA"/>
</dbReference>
<reference evidence="25 26" key="1">
    <citation type="journal article" date="2018" name="BMC Genomics">
        <title>Genes significantly associated with lineage II food isolates of Listeria monocytogenes.</title>
        <authorList>
            <person name="Pirone-Davies C."/>
            <person name="Chen Y."/>
            <person name="Pightling A."/>
            <person name="Ryan G."/>
            <person name="Wang Y."/>
            <person name="Yao K."/>
            <person name="Hoffmann M."/>
            <person name="Allard M.W."/>
        </authorList>
    </citation>
    <scope>NUCLEOTIDE SEQUENCE [LARGE SCALE GENOMIC DNA]</scope>
    <source>
        <strain evidence="25 26">PNUSAL000550</strain>
    </source>
</reference>
<evidence type="ECO:0000313" key="35">
    <source>
        <dbReference type="Proteomes" id="UP000527632"/>
    </source>
</evidence>
<dbReference type="EMBL" id="AAAIXK010000003">
    <property type="protein sequence ID" value="EAC5550281.1"/>
    <property type="molecule type" value="Genomic_DNA"/>
</dbReference>
<evidence type="ECO:0000256" key="4">
    <source>
        <dbReference type="ARBA" id="ARBA00022962"/>
    </source>
</evidence>
<evidence type="ECO:0000313" key="22">
    <source>
        <dbReference type="EMBL" id="HAA8051865.1"/>
    </source>
</evidence>
<dbReference type="PIRSF" id="PIRSF005639">
    <property type="entry name" value="Glut_amidoT_SNO"/>
    <property type="match status" value="1"/>
</dbReference>
<dbReference type="Proteomes" id="UP000403352">
    <property type="component" value="Unassembled WGS sequence"/>
</dbReference>
<evidence type="ECO:0000313" key="18">
    <source>
        <dbReference type="EMBL" id="EAG9386179.1"/>
    </source>
</evidence>
<dbReference type="NCBIfam" id="TIGR03800">
    <property type="entry name" value="PLP_synth_Pdx2"/>
    <property type="match status" value="1"/>
</dbReference>
<evidence type="ECO:0000256" key="6">
    <source>
        <dbReference type="ARBA" id="ARBA00047992"/>
    </source>
</evidence>
<dbReference type="EC" id="3.5.1.2" evidence="10"/>
<dbReference type="HAMAP" id="MF_01615">
    <property type="entry name" value="PdxT"/>
    <property type="match status" value="1"/>
</dbReference>
<evidence type="ECO:0000313" key="37">
    <source>
        <dbReference type="Proteomes" id="UP000840197"/>
    </source>
</evidence>
<dbReference type="Pfam" id="PF01174">
    <property type="entry name" value="SNO"/>
    <property type="match status" value="1"/>
</dbReference>
<evidence type="ECO:0000256" key="1">
    <source>
        <dbReference type="ARBA" id="ARBA00008345"/>
    </source>
</evidence>
<evidence type="ECO:0000256" key="8">
    <source>
        <dbReference type="ARBA" id="ARBA00054599"/>
    </source>
</evidence>
<evidence type="ECO:0000256" key="2">
    <source>
        <dbReference type="ARBA" id="ARBA00022801"/>
    </source>
</evidence>
<feature type="active site" description="Charge relay system" evidence="10 11">
    <location>
        <position position="170"/>
    </location>
</feature>
<evidence type="ECO:0000313" key="29">
    <source>
        <dbReference type="Proteomes" id="UP000403352"/>
    </source>
</evidence>
<evidence type="ECO:0000256" key="7">
    <source>
        <dbReference type="ARBA" id="ARBA00049534"/>
    </source>
</evidence>
<comment type="catalytic activity">
    <reaction evidence="6 10">
        <text>aldehydo-D-ribose 5-phosphate + D-glyceraldehyde 3-phosphate + L-glutamine = pyridoxal 5'-phosphate + L-glutamate + phosphate + 3 H2O + H(+)</text>
        <dbReference type="Rhea" id="RHEA:31507"/>
        <dbReference type="ChEBI" id="CHEBI:15377"/>
        <dbReference type="ChEBI" id="CHEBI:15378"/>
        <dbReference type="ChEBI" id="CHEBI:29985"/>
        <dbReference type="ChEBI" id="CHEBI:43474"/>
        <dbReference type="ChEBI" id="CHEBI:58273"/>
        <dbReference type="ChEBI" id="CHEBI:58359"/>
        <dbReference type="ChEBI" id="CHEBI:59776"/>
        <dbReference type="ChEBI" id="CHEBI:597326"/>
        <dbReference type="EC" id="4.3.3.6"/>
    </reaction>
</comment>
<dbReference type="GO" id="GO:0006543">
    <property type="term" value="P:L-glutamine catabolic process"/>
    <property type="evidence" value="ECO:0007669"/>
    <property type="project" value="UniProtKB-UniRule"/>
</dbReference>
<dbReference type="EMBL" id="QDAY01000002">
    <property type="protein sequence ID" value="KAA9450445.1"/>
    <property type="molecule type" value="Genomic_DNA"/>
</dbReference>
<comment type="similarity">
    <text evidence="1 10">Belongs to the glutaminase PdxT/SNO family.</text>
</comment>
<evidence type="ECO:0000313" key="14">
    <source>
        <dbReference type="EMBL" id="EAD1185296.1"/>
    </source>
</evidence>
<evidence type="ECO:0000313" key="23">
    <source>
        <dbReference type="EMBL" id="HAB8399186.1"/>
    </source>
</evidence>
<dbReference type="EMBL" id="AABEKY010000001">
    <property type="protein sequence ID" value="EAG9386179.1"/>
    <property type="molecule type" value="Genomic_DNA"/>
</dbReference>
<feature type="active site" description="Nucleophile" evidence="10 11">
    <location>
        <position position="79"/>
    </location>
</feature>
<reference evidence="22" key="8">
    <citation type="submission" date="2019-10" db="EMBL/GenBank/DDBJ databases">
        <authorList>
            <consortium name="NCBI Pathogen Detection Project"/>
        </authorList>
    </citation>
    <scope>NUCLEOTIDE SEQUENCE</scope>
    <source>
        <strain evidence="22">09CEB371LM</strain>
        <strain evidence="23">CFIAFB20130012</strain>
    </source>
</reference>
<dbReference type="GO" id="GO:0042823">
    <property type="term" value="P:pyridoxal phosphate biosynthetic process"/>
    <property type="evidence" value="ECO:0007669"/>
    <property type="project" value="UniProtKB-UniRule"/>
</dbReference>
<dbReference type="GO" id="GO:1903600">
    <property type="term" value="C:glutaminase complex"/>
    <property type="evidence" value="ECO:0007669"/>
    <property type="project" value="TreeGrafter"/>
</dbReference>
<name>A0A0B8RI21_LISMN</name>
<dbReference type="PROSITE" id="PS01236">
    <property type="entry name" value="PDXT_SNO_1"/>
    <property type="match status" value="1"/>
</dbReference>
<dbReference type="GO" id="GO:0005829">
    <property type="term" value="C:cytosol"/>
    <property type="evidence" value="ECO:0007669"/>
    <property type="project" value="TreeGrafter"/>
</dbReference>
<dbReference type="EMBL" id="AANEHK010000008">
    <property type="protein sequence ID" value="EDO0986294.1"/>
    <property type="molecule type" value="Genomic_DNA"/>
</dbReference>
<evidence type="ECO:0000313" key="20">
    <source>
        <dbReference type="EMBL" id="ECY9781825.1"/>
    </source>
</evidence>
<dbReference type="EMBL" id="AALGDA010000004">
    <property type="protein sequence ID" value="ECY9781825.1"/>
    <property type="molecule type" value="Genomic_DNA"/>
</dbReference>
<evidence type="ECO:0000313" key="33">
    <source>
        <dbReference type="Proteomes" id="UP000489121"/>
    </source>
</evidence>
<evidence type="ECO:0000313" key="21">
    <source>
        <dbReference type="EMBL" id="EDO0986294.1"/>
    </source>
</evidence>
<dbReference type="InterPro" id="IPR002161">
    <property type="entry name" value="PdxT/SNO"/>
</dbReference>
<reference evidence="22 37" key="2">
    <citation type="journal article" date="2018" name="Genome Biol.">
        <title>SKESA: strategic k-mer extension for scrupulous assemblies.</title>
        <authorList>
            <person name="Souvorov A."/>
            <person name="Agarwala R."/>
            <person name="Lipman D.J."/>
        </authorList>
    </citation>
    <scope>NUCLEOTIDE SEQUENCE [LARGE SCALE GENOMIC DNA]</scope>
    <source>
        <strain evidence="22">09CEB371LM</strain>
        <strain evidence="23 37">CFIAFB20130012</strain>
    </source>
</reference>
<dbReference type="Proteomes" id="UP000840197">
    <property type="component" value="Unassembled WGS sequence"/>
</dbReference>
<dbReference type="EMBL" id="DAAEEB010000001">
    <property type="protein sequence ID" value="HAA8051865.1"/>
    <property type="molecule type" value="Genomic_DNA"/>
</dbReference>
<reference evidence="20 33" key="7">
    <citation type="submission" date="2019-09" db="EMBL/GenBank/DDBJ databases">
        <authorList>
            <consortium name="PulseNet: The National Subtyping Network for Foodborne Disease Surveillance"/>
            <person name="Tarr C.L."/>
            <person name="Trees E."/>
            <person name="Katz L.S."/>
            <person name="Carleton-Romer H.A."/>
            <person name="Stroika S."/>
            <person name="Kucerova Z."/>
            <person name="Roache K.F."/>
            <person name="Sabol A.L."/>
            <person name="Besser J."/>
            <person name="Gerner-Smidt P."/>
        </authorList>
    </citation>
    <scope>NUCLEOTIDE SEQUENCE [LARGE SCALE GENOMIC DNA]</scope>
    <source>
        <strain evidence="15 27">PNUSAL000134</strain>
        <strain evidence="16 32">PNUSAL002298</strain>
        <strain evidence="20 33">PNUSAL005692</strain>
    </source>
</reference>
<evidence type="ECO:0000313" key="19">
    <source>
        <dbReference type="EMBL" id="EAH4241766.1"/>
    </source>
</evidence>
<evidence type="ECO:0000313" key="28">
    <source>
        <dbReference type="Proteomes" id="UP000365297"/>
    </source>
</evidence>
<reference evidence="21 31" key="6">
    <citation type="submission" date="2019-08" db="EMBL/GenBank/DDBJ databases">
        <authorList>
            <person name="Ashton P.M."/>
            <person name="Dallman T."/>
            <person name="Nair S."/>
            <person name="De Pinna E."/>
            <person name="Peters T."/>
            <person name="Grant K."/>
        </authorList>
    </citation>
    <scope>NUCLEOTIDE SEQUENCE [LARGE SCALE GENOMIC DNA]</scope>
    <source>
        <strain evidence="21 31">788324</strain>
    </source>
</reference>
<evidence type="ECO:0000313" key="32">
    <source>
        <dbReference type="Proteomes" id="UP000478682"/>
    </source>
</evidence>
<feature type="active site" description="Charge relay system" evidence="10 11">
    <location>
        <position position="172"/>
    </location>
</feature>
<feature type="binding site" evidence="10 12">
    <location>
        <begin position="134"/>
        <end position="135"/>
    </location>
    <ligand>
        <name>L-glutamine</name>
        <dbReference type="ChEBI" id="CHEBI:58359"/>
    </ligand>
</feature>
<dbReference type="Proteomes" id="UP000365297">
    <property type="component" value="Unassembled WGS sequence"/>
</dbReference>
<dbReference type="PROSITE" id="PS51130">
    <property type="entry name" value="PDXT_SNO_2"/>
    <property type="match status" value="1"/>
</dbReference>
<dbReference type="PROSITE" id="PS51273">
    <property type="entry name" value="GATASE_TYPE_1"/>
    <property type="match status" value="1"/>
</dbReference>
<sequence>MKKIGVLAIQGAVDEHIQMIESAGALAFKVKHSSDLDGLDGLVLPGGESTTMRKIMKRYDLMEPIRAFASEGKAIFGTCAGLVLLSKEIEGGEESLGLIEATAIRNGFGRQKESFEAELNVEAFGEPAFEAIFIRAPYLIEPSNEVAVLATVENRIVAAKQANILVTAFHPELTNDNRWMNYFLEKMV</sequence>
<feature type="binding site" evidence="10 12">
    <location>
        <begin position="47"/>
        <end position="49"/>
    </location>
    <ligand>
        <name>L-glutamine</name>
        <dbReference type="ChEBI" id="CHEBI:58359"/>
    </ligand>
</feature>
<dbReference type="SUPFAM" id="SSF52317">
    <property type="entry name" value="Class I glutamine amidotransferase-like"/>
    <property type="match status" value="1"/>
</dbReference>
<dbReference type="EMBL" id="AABBZO010000005">
    <property type="protein sequence ID" value="EAG4461814.1"/>
    <property type="molecule type" value="Genomic_DNA"/>
</dbReference>
<proteinExistence type="inferred from homology"/>
<dbReference type="EMBL" id="QXLS01000004">
    <property type="protein sequence ID" value="RKA07710.1"/>
    <property type="molecule type" value="Genomic_DNA"/>
</dbReference>
<dbReference type="Proteomes" id="UP000478682">
    <property type="component" value="Unassembled WGS sequence"/>
</dbReference>
<evidence type="ECO:0000313" key="34">
    <source>
        <dbReference type="Proteomes" id="UP000522199"/>
    </source>
</evidence>
<evidence type="ECO:0000256" key="5">
    <source>
        <dbReference type="ARBA" id="ARBA00023239"/>
    </source>
</evidence>
<evidence type="ECO:0000313" key="13">
    <source>
        <dbReference type="EMBL" id="EAC5550281.1"/>
    </source>
</evidence>
<dbReference type="EC" id="4.3.3.6" evidence="10"/>
<keyword evidence="3 10" id="KW-0663">Pyridoxal phosphate</keyword>
<comment type="subunit">
    <text evidence="9 10">In the presence of PdxS, forms a dodecamer of heterodimers. Only shows activity in the heterodimer.</text>
</comment>
<dbReference type="Proteomes" id="UP000489121">
    <property type="component" value="Unassembled WGS sequence"/>
</dbReference>
<dbReference type="EMBL" id="AABATR010000007">
    <property type="protein sequence ID" value="EAG1894444.1"/>
    <property type="molecule type" value="Genomic_DNA"/>
</dbReference>
<evidence type="ECO:0000256" key="12">
    <source>
        <dbReference type="PIRSR" id="PIRSR005639-2"/>
    </source>
</evidence>
<keyword evidence="4 10" id="KW-0315">Glutamine amidotransferase</keyword>
<comment type="caution">
    <text evidence="14">The sequence shown here is derived from an EMBL/GenBank/DDBJ whole genome shotgun (WGS) entry which is preliminary data.</text>
</comment>
<evidence type="ECO:0000313" key="31">
    <source>
        <dbReference type="Proteomes" id="UP000467536"/>
    </source>
</evidence>
<evidence type="ECO:0000256" key="9">
    <source>
        <dbReference type="ARBA" id="ARBA00064749"/>
    </source>
</evidence>
<dbReference type="Proteomes" id="UP000336166">
    <property type="component" value="Unassembled WGS sequence"/>
</dbReference>
<accession>A0A0B8RI21</accession>
<dbReference type="EMBL" id="DAAIHR010000011">
    <property type="protein sequence ID" value="HAB8399186.1"/>
    <property type="molecule type" value="Genomic_DNA"/>
</dbReference>
<dbReference type="AlphaFoldDB" id="A0A0B8RI21"/>
<evidence type="ECO:0000313" key="25">
    <source>
        <dbReference type="EMBL" id="RKA07710.1"/>
    </source>
</evidence>
<reference evidence="28 29" key="4">
    <citation type="submission" date="2018-06" db="EMBL/GenBank/DDBJ databases">
        <authorList>
            <consortium name="GenomeTrakr: Next Generation Sequencing Network for Food Pathogen Tracability"/>
        </authorList>
    </citation>
    <scope>NUCLEOTIDE SEQUENCE [LARGE SCALE GENOMIC DNA]</scope>
    <source>
        <strain evidence="17 36">CFSAN063727</strain>
        <strain evidence="13 28">FDA00007096</strain>
        <strain evidence="14 29">FDA00008584</strain>
        <strain evidence="19 35">LS1344</strain>
    </source>
</reference>
<dbReference type="Proteomes" id="UP000460224">
    <property type="component" value="Unassembled WGS sequence"/>
</dbReference>
<dbReference type="FunFam" id="3.40.50.880:FF:000010">
    <property type="entry name" value="uncharacterized protein LOC100176842 isoform X2"/>
    <property type="match status" value="1"/>
</dbReference>
<feature type="binding site" evidence="10 12">
    <location>
        <position position="105"/>
    </location>
    <ligand>
        <name>L-glutamine</name>
        <dbReference type="ChEBI" id="CHEBI:58359"/>
    </ligand>
</feature>
<evidence type="ECO:0000313" key="15">
    <source>
        <dbReference type="EMBL" id="EAE2353618.1"/>
    </source>
</evidence>
<dbReference type="Proteomes" id="UP000522199">
    <property type="component" value="Unassembled WGS sequence"/>
</dbReference>
<keyword evidence="5 10" id="KW-0456">Lyase</keyword>
<dbReference type="CDD" id="cd01749">
    <property type="entry name" value="GATase1_PB"/>
    <property type="match status" value="1"/>
</dbReference>
<dbReference type="InterPro" id="IPR021196">
    <property type="entry name" value="PdxT/SNO_CS"/>
</dbReference>
<evidence type="ECO:0000313" key="24">
    <source>
        <dbReference type="EMBL" id="KAA9450445.1"/>
    </source>
</evidence>
<dbReference type="KEGG" id="lmok:CQ02_10890"/>
<dbReference type="InterPro" id="IPR029062">
    <property type="entry name" value="Class_I_gatase-like"/>
</dbReference>
<keyword evidence="2 10" id="KW-0378">Hydrolase</keyword>
<dbReference type="GO" id="GO:0004359">
    <property type="term" value="F:glutaminase activity"/>
    <property type="evidence" value="ECO:0007669"/>
    <property type="project" value="UniProtKB-UniRule"/>
</dbReference>
<comment type="catalytic activity">
    <reaction evidence="7 10">
        <text>L-glutamine + H2O = L-glutamate + NH4(+)</text>
        <dbReference type="Rhea" id="RHEA:15889"/>
        <dbReference type="ChEBI" id="CHEBI:15377"/>
        <dbReference type="ChEBI" id="CHEBI:28938"/>
        <dbReference type="ChEBI" id="CHEBI:29985"/>
        <dbReference type="ChEBI" id="CHEBI:58359"/>
        <dbReference type="EC" id="3.5.1.2"/>
    </reaction>
</comment>
<evidence type="ECO:0000313" key="27">
    <source>
        <dbReference type="Proteomes" id="UP000336166"/>
    </source>
</evidence>
<comment type="function">
    <text evidence="8 10">Catalyzes the hydrolysis of glutamine to glutamate and ammonia as part of the biosynthesis of pyridoxal 5'-phosphate. The resulting ammonia molecule is channeled to the active site of PdxS.</text>
</comment>
<evidence type="ECO:0000256" key="3">
    <source>
        <dbReference type="ARBA" id="ARBA00022898"/>
    </source>
</evidence>
<evidence type="ECO:0000313" key="36">
    <source>
        <dbReference type="Proteomes" id="UP000528151"/>
    </source>
</evidence>
<dbReference type="Proteomes" id="UP000840039">
    <property type="component" value="Unassembled WGS sequence"/>
</dbReference>
<dbReference type="Gene3D" id="3.40.50.880">
    <property type="match status" value="1"/>
</dbReference>
<dbReference type="Proteomes" id="UP000528151">
    <property type="component" value="Unassembled WGS sequence"/>
</dbReference>
<comment type="pathway">
    <text evidence="10">Cofactor biosynthesis; pyridoxal 5'-phosphate biosynthesis.</text>
</comment>
<dbReference type="GO" id="GO:0008614">
    <property type="term" value="P:pyridoxine metabolic process"/>
    <property type="evidence" value="ECO:0007669"/>
    <property type="project" value="TreeGrafter"/>
</dbReference>
<reference evidence="24 30" key="3">
    <citation type="submission" date="2018-04" db="EMBL/GenBank/DDBJ databases">
        <title>Genome Analysis of a Prevalent Clone of Listeria monocytogenes Sequence Type 87 in China.</title>
        <authorList>
            <person name="Wang Y."/>
        </authorList>
    </citation>
    <scope>NUCLEOTIDE SEQUENCE [LARGE SCALE GENOMIC DNA]</scope>
    <source>
        <strain evidence="24 30">ICDC_LM1523</strain>
    </source>
</reference>
<dbReference type="PANTHER" id="PTHR31559:SF0">
    <property type="entry name" value="PYRIDOXAL 5'-PHOSPHATE SYNTHASE SUBUNIT SNO1-RELATED"/>
    <property type="match status" value="1"/>
</dbReference>
<evidence type="ECO:0000313" key="16">
    <source>
        <dbReference type="EMBL" id="EAG1894444.1"/>
    </source>
</evidence>
<evidence type="ECO:0000256" key="10">
    <source>
        <dbReference type="HAMAP-Rule" id="MF_01615"/>
    </source>
</evidence>
<dbReference type="PANTHER" id="PTHR31559">
    <property type="entry name" value="PYRIDOXAL 5'-PHOSPHATE SYNTHASE SUBUNIT SNO"/>
    <property type="match status" value="1"/>
</dbReference>
<evidence type="ECO:0000256" key="11">
    <source>
        <dbReference type="PIRSR" id="PIRSR005639-1"/>
    </source>
</evidence>
<dbReference type="Proteomes" id="UP000467536">
    <property type="component" value="Unassembled WGS sequence"/>
</dbReference>
<dbReference type="EMBL" id="AAALRN010000004">
    <property type="protein sequence ID" value="EAD1185296.1"/>
    <property type="molecule type" value="Genomic_DNA"/>
</dbReference>
<dbReference type="SMR" id="A0A0B8RI21"/>
<dbReference type="RefSeq" id="WP_003728354.1">
    <property type="nucleotide sequence ID" value="NC_021825.2"/>
</dbReference>
<gene>
    <name evidence="10 14" type="primary">pdxT</name>
    <name evidence="25" type="synonym">pdxt</name>
    <name evidence="13" type="ORF">ARY78_07560</name>
    <name evidence="16" type="ORF">BB997_12575</name>
    <name evidence="17" type="ORF">CA369_05905</name>
    <name evidence="18" type="ORF">CW845_01550</name>
    <name evidence="24" type="ORF">DCK61_06910</name>
    <name evidence="25" type="ORF">DYZ80_02084</name>
    <name evidence="19" type="ORF">E5F58_07060</name>
    <name evidence="20" type="ORF">F6515_02340</name>
    <name evidence="21" type="ORF">FV747_09850</name>
    <name evidence="22" type="ORF">GHH22_01655</name>
    <name evidence="23" type="ORF">GYR60_11725</name>
    <name evidence="14" type="ORF">QD52_09445</name>
    <name evidence="15" type="ORF">Y261_04550</name>
</gene>
<dbReference type="UniPathway" id="UPA00245"/>
<evidence type="ECO:0000313" key="26">
    <source>
        <dbReference type="Proteomes" id="UP000272537"/>
    </source>
</evidence>
<organism evidence="14 29">
    <name type="scientific">Listeria monocytogenes</name>
    <dbReference type="NCBI Taxonomy" id="1639"/>
    <lineage>
        <taxon>Bacteria</taxon>
        <taxon>Bacillati</taxon>
        <taxon>Bacillota</taxon>
        <taxon>Bacilli</taxon>
        <taxon>Bacillales</taxon>
        <taxon>Listeriaceae</taxon>
        <taxon>Listeria</taxon>
    </lineage>
</organism>